<accession>A0A1G4KDJ9</accession>
<dbReference type="AlphaFoldDB" id="A0A1G4KDJ9"/>
<evidence type="ECO:0000313" key="7">
    <source>
        <dbReference type="EMBL" id="SCV02603.1"/>
    </source>
</evidence>
<dbReference type="Proteomes" id="UP000191144">
    <property type="component" value="Chromosome H"/>
</dbReference>
<evidence type="ECO:0000256" key="3">
    <source>
        <dbReference type="ARBA" id="ARBA00023172"/>
    </source>
</evidence>
<dbReference type="GO" id="GO:0010774">
    <property type="term" value="P:meiotic strand invasion involved in reciprocal meiotic recombination"/>
    <property type="evidence" value="ECO:0007669"/>
    <property type="project" value="TreeGrafter"/>
</dbReference>
<dbReference type="OrthoDB" id="272266at2759"/>
<dbReference type="Pfam" id="PF07106">
    <property type="entry name" value="WHD_TBPIP"/>
    <property type="match status" value="1"/>
</dbReference>
<dbReference type="Gene3D" id="1.10.10.10">
    <property type="entry name" value="Winged helix-like DNA-binding domain superfamily/Winged helix DNA-binding domain"/>
    <property type="match status" value="1"/>
</dbReference>
<dbReference type="EMBL" id="LT598480">
    <property type="protein sequence ID" value="SCV02603.1"/>
    <property type="molecule type" value="Genomic_DNA"/>
</dbReference>
<evidence type="ECO:0000256" key="1">
    <source>
        <dbReference type="ARBA" id="ARBA00004123"/>
    </source>
</evidence>
<keyword evidence="3" id="KW-0233">DNA recombination</keyword>
<dbReference type="PANTHER" id="PTHR15938">
    <property type="entry name" value="TBP-1 INTERACTING PROTEIN"/>
    <property type="match status" value="1"/>
</dbReference>
<reference evidence="8" key="1">
    <citation type="submission" date="2016-03" db="EMBL/GenBank/DDBJ databases">
        <authorList>
            <person name="Devillers Hugo."/>
        </authorList>
    </citation>
    <scope>NUCLEOTIDE SEQUENCE [LARGE SCALE GENOMIC DNA]</scope>
</reference>
<evidence type="ECO:0000256" key="4">
    <source>
        <dbReference type="ARBA" id="ARBA00023242"/>
    </source>
</evidence>
<feature type="domain" description="Homologous-pairing protein 2 winged helix" evidence="6">
    <location>
        <begin position="17"/>
        <end position="78"/>
    </location>
</feature>
<dbReference type="GO" id="GO:0000709">
    <property type="term" value="P:meiotic joint molecule formation"/>
    <property type="evidence" value="ECO:0007669"/>
    <property type="project" value="TreeGrafter"/>
</dbReference>
<evidence type="ECO:0000256" key="2">
    <source>
        <dbReference type="ARBA" id="ARBA00007922"/>
    </source>
</evidence>
<evidence type="ECO:0000313" key="8">
    <source>
        <dbReference type="Proteomes" id="UP000191144"/>
    </source>
</evidence>
<keyword evidence="4" id="KW-0539">Nucleus</keyword>
<sequence length="214" mass="24498">MSGKKAAEKAGQAKGTEAEDIVEAYLVEQYRPFAVNDIVQNLHNCMTKTNAVKALESLVKQNRITCKMFGKIAIYVCNEQVLVNQEEGCWEEVSFEALMQLREELIRIEKDKNEGVAQLQMILKAPSNAEISELMEARKQEIHEIELGLRDLQLHWKPEYAQTVNRIKEYEKKIGKEISARKKMWTSALTLIEEALAVKNLDEFLEDIGVEKVD</sequence>
<proteinExistence type="inferred from homology"/>
<dbReference type="GO" id="GO:0007129">
    <property type="term" value="P:homologous chromosome pairing at meiosis"/>
    <property type="evidence" value="ECO:0007669"/>
    <property type="project" value="TreeGrafter"/>
</dbReference>
<keyword evidence="8" id="KW-1185">Reference proteome</keyword>
<organism evidence="7 8">
    <name type="scientific">Lachancea meyersii CBS 8951</name>
    <dbReference type="NCBI Taxonomy" id="1266667"/>
    <lineage>
        <taxon>Eukaryota</taxon>
        <taxon>Fungi</taxon>
        <taxon>Dikarya</taxon>
        <taxon>Ascomycota</taxon>
        <taxon>Saccharomycotina</taxon>
        <taxon>Saccharomycetes</taxon>
        <taxon>Saccharomycetales</taxon>
        <taxon>Saccharomycetaceae</taxon>
        <taxon>Lachancea</taxon>
    </lineage>
</organism>
<dbReference type="GO" id="GO:0120230">
    <property type="term" value="F:recombinase activator activity"/>
    <property type="evidence" value="ECO:0007669"/>
    <property type="project" value="TreeGrafter"/>
</dbReference>
<dbReference type="PANTHER" id="PTHR15938:SF0">
    <property type="entry name" value="HOMOLOGOUS-PAIRING PROTEIN 2 HOMOLOG"/>
    <property type="match status" value="1"/>
</dbReference>
<dbReference type="InterPro" id="IPR036388">
    <property type="entry name" value="WH-like_DNA-bd_sf"/>
</dbReference>
<dbReference type="GO" id="GO:0000794">
    <property type="term" value="C:condensed nuclear chromosome"/>
    <property type="evidence" value="ECO:0007669"/>
    <property type="project" value="TreeGrafter"/>
</dbReference>
<evidence type="ECO:0000256" key="5">
    <source>
        <dbReference type="ARBA" id="ARBA00023254"/>
    </source>
</evidence>
<name>A0A1G4KDJ9_9SACH</name>
<dbReference type="InterPro" id="IPR010776">
    <property type="entry name" value="Hop2_WH_dom"/>
</dbReference>
<dbReference type="GO" id="GO:0120231">
    <property type="term" value="C:DNA recombinase auxiliary factor complex"/>
    <property type="evidence" value="ECO:0007669"/>
    <property type="project" value="TreeGrafter"/>
</dbReference>
<gene>
    <name evidence="7" type="ORF">LAME_0H03246G</name>
</gene>
<protein>
    <submittedName>
        <fullName evidence="7">LAME_0H03246g1_1</fullName>
    </submittedName>
</protein>
<comment type="subcellular location">
    <subcellularLocation>
        <location evidence="1">Nucleus</location>
    </subcellularLocation>
</comment>
<evidence type="ECO:0000259" key="6">
    <source>
        <dbReference type="Pfam" id="PF07106"/>
    </source>
</evidence>
<keyword evidence="5" id="KW-0469">Meiosis</keyword>
<comment type="similarity">
    <text evidence="2">Belongs to the HOP2 family.</text>
</comment>
<dbReference type="GO" id="GO:0003690">
    <property type="term" value="F:double-stranded DNA binding"/>
    <property type="evidence" value="ECO:0007669"/>
    <property type="project" value="TreeGrafter"/>
</dbReference>